<dbReference type="InterPro" id="IPR030400">
    <property type="entry name" value="Sedolisin_dom"/>
</dbReference>
<evidence type="ECO:0000256" key="5">
    <source>
        <dbReference type="ARBA" id="ARBA00022670"/>
    </source>
</evidence>
<dbReference type="SMART" id="SM00944">
    <property type="entry name" value="Pro-kuma_activ"/>
    <property type="match status" value="1"/>
</dbReference>
<dbReference type="PANTHER" id="PTHR14218">
    <property type="entry name" value="PROTEASE S8 TRIPEPTIDYL PEPTIDASE I CLN2"/>
    <property type="match status" value="1"/>
</dbReference>
<evidence type="ECO:0000256" key="11">
    <source>
        <dbReference type="PROSITE-ProRule" id="PRU01032"/>
    </source>
</evidence>
<dbReference type="GeneID" id="54570123"/>
<dbReference type="Gene3D" id="3.40.50.200">
    <property type="entry name" value="Peptidase S8/S53 domain"/>
    <property type="match status" value="1"/>
</dbReference>
<keyword evidence="7 11" id="KW-0378">Hydrolase</keyword>
<evidence type="ECO:0000256" key="3">
    <source>
        <dbReference type="ARBA" id="ARBA00004239"/>
    </source>
</evidence>
<dbReference type="GO" id="GO:0046872">
    <property type="term" value="F:metal ion binding"/>
    <property type="evidence" value="ECO:0007669"/>
    <property type="project" value="UniProtKB-UniRule"/>
</dbReference>
<keyword evidence="15" id="KW-1185">Reference proteome</keyword>
<dbReference type="PANTHER" id="PTHR14218:SF19">
    <property type="entry name" value="SERINE PROTEASE AORO, PUTATIVE (AFU_ORTHOLOGUE AFUA_6G10250)-RELATED"/>
    <property type="match status" value="1"/>
</dbReference>
<evidence type="ECO:0000313" key="14">
    <source>
        <dbReference type="EMBL" id="KAF2167214.1"/>
    </source>
</evidence>
<feature type="binding site" evidence="11">
    <location>
        <position position="567"/>
    </location>
    <ligand>
        <name>Ca(2+)</name>
        <dbReference type="ChEBI" id="CHEBI:29108"/>
    </ligand>
</feature>
<evidence type="ECO:0000256" key="6">
    <source>
        <dbReference type="ARBA" id="ARBA00022723"/>
    </source>
</evidence>
<feature type="chain" id="PRO_5025441232" description="tripeptidyl-peptidase II" evidence="12">
    <location>
        <begin position="20"/>
        <end position="609"/>
    </location>
</feature>
<keyword evidence="9 11" id="KW-0106">Calcium</keyword>
<accession>A0A6A6CJ08</accession>
<evidence type="ECO:0000256" key="1">
    <source>
        <dbReference type="ARBA" id="ARBA00001910"/>
    </source>
</evidence>
<dbReference type="InterPro" id="IPR036852">
    <property type="entry name" value="Peptidase_S8/S53_dom_sf"/>
</dbReference>
<evidence type="ECO:0000259" key="13">
    <source>
        <dbReference type="PROSITE" id="PS51695"/>
    </source>
</evidence>
<feature type="active site" description="Charge relay system" evidence="11">
    <location>
        <position position="272"/>
    </location>
</feature>
<feature type="active site" description="Charge relay system" evidence="11">
    <location>
        <position position="526"/>
    </location>
</feature>
<proteinExistence type="predicted"/>
<evidence type="ECO:0000256" key="4">
    <source>
        <dbReference type="ARBA" id="ARBA00012462"/>
    </source>
</evidence>
<evidence type="ECO:0000256" key="2">
    <source>
        <dbReference type="ARBA" id="ARBA00002451"/>
    </source>
</evidence>
<keyword evidence="10" id="KW-0865">Zymogen</keyword>
<name>A0A6A6CJ08_ZASCE</name>
<evidence type="ECO:0000256" key="8">
    <source>
        <dbReference type="ARBA" id="ARBA00022825"/>
    </source>
</evidence>
<protein>
    <recommendedName>
        <fullName evidence="4">tripeptidyl-peptidase II</fullName>
        <ecNumber evidence="4">3.4.14.10</ecNumber>
    </recommendedName>
</protein>
<evidence type="ECO:0000256" key="12">
    <source>
        <dbReference type="SAM" id="SignalP"/>
    </source>
</evidence>
<dbReference type="CDD" id="cd11377">
    <property type="entry name" value="Pro-peptidase_S53"/>
    <property type="match status" value="1"/>
</dbReference>
<keyword evidence="12" id="KW-0732">Signal</keyword>
<organism evidence="14 15">
    <name type="scientific">Zasmidium cellare ATCC 36951</name>
    <dbReference type="NCBI Taxonomy" id="1080233"/>
    <lineage>
        <taxon>Eukaryota</taxon>
        <taxon>Fungi</taxon>
        <taxon>Dikarya</taxon>
        <taxon>Ascomycota</taxon>
        <taxon>Pezizomycotina</taxon>
        <taxon>Dothideomycetes</taxon>
        <taxon>Dothideomycetidae</taxon>
        <taxon>Mycosphaerellales</taxon>
        <taxon>Mycosphaerellaceae</taxon>
        <taxon>Zasmidium</taxon>
    </lineage>
</organism>
<dbReference type="PROSITE" id="PS51695">
    <property type="entry name" value="SEDOLISIN"/>
    <property type="match status" value="1"/>
</dbReference>
<keyword evidence="6 11" id="KW-0479">Metal-binding</keyword>
<evidence type="ECO:0000256" key="9">
    <source>
        <dbReference type="ARBA" id="ARBA00022837"/>
    </source>
</evidence>
<keyword evidence="8 11" id="KW-0720">Serine protease</keyword>
<dbReference type="Proteomes" id="UP000799537">
    <property type="component" value="Unassembled WGS sequence"/>
</dbReference>
<comment type="cofactor">
    <cofactor evidence="11">
        <name>Ca(2+)</name>
        <dbReference type="ChEBI" id="CHEBI:29108"/>
    </cofactor>
    <text evidence="11">Binds 1 Ca(2+) ion per subunit.</text>
</comment>
<feature type="domain" description="Peptidase S53" evidence="13">
    <location>
        <begin position="195"/>
        <end position="608"/>
    </location>
</feature>
<dbReference type="InterPro" id="IPR000209">
    <property type="entry name" value="Peptidase_S8/S53_dom"/>
</dbReference>
<dbReference type="GO" id="GO:0004252">
    <property type="term" value="F:serine-type endopeptidase activity"/>
    <property type="evidence" value="ECO:0007669"/>
    <property type="project" value="UniProtKB-UniRule"/>
</dbReference>
<reference evidence="14" key="1">
    <citation type="journal article" date="2020" name="Stud. Mycol.">
        <title>101 Dothideomycetes genomes: a test case for predicting lifestyles and emergence of pathogens.</title>
        <authorList>
            <person name="Haridas S."/>
            <person name="Albert R."/>
            <person name="Binder M."/>
            <person name="Bloem J."/>
            <person name="Labutti K."/>
            <person name="Salamov A."/>
            <person name="Andreopoulos B."/>
            <person name="Baker S."/>
            <person name="Barry K."/>
            <person name="Bills G."/>
            <person name="Bluhm B."/>
            <person name="Cannon C."/>
            <person name="Castanera R."/>
            <person name="Culley D."/>
            <person name="Daum C."/>
            <person name="Ezra D."/>
            <person name="Gonzalez J."/>
            <person name="Henrissat B."/>
            <person name="Kuo A."/>
            <person name="Liang C."/>
            <person name="Lipzen A."/>
            <person name="Lutzoni F."/>
            <person name="Magnuson J."/>
            <person name="Mondo S."/>
            <person name="Nolan M."/>
            <person name="Ohm R."/>
            <person name="Pangilinan J."/>
            <person name="Park H.-J."/>
            <person name="Ramirez L."/>
            <person name="Alfaro M."/>
            <person name="Sun H."/>
            <person name="Tritt A."/>
            <person name="Yoshinaga Y."/>
            <person name="Zwiers L.-H."/>
            <person name="Turgeon B."/>
            <person name="Goodwin S."/>
            <person name="Spatafora J."/>
            <person name="Crous P."/>
            <person name="Grigoriev I."/>
        </authorList>
    </citation>
    <scope>NUCLEOTIDE SEQUENCE</scope>
    <source>
        <strain evidence="14">ATCC 36951</strain>
    </source>
</reference>
<dbReference type="OrthoDB" id="409122at2759"/>
<dbReference type="SUPFAM" id="SSF54897">
    <property type="entry name" value="Protease propeptides/inhibitors"/>
    <property type="match status" value="1"/>
</dbReference>
<feature type="binding site" evidence="11">
    <location>
        <position position="586"/>
    </location>
    <ligand>
        <name>Ca(2+)</name>
        <dbReference type="ChEBI" id="CHEBI:29108"/>
    </ligand>
</feature>
<comment type="subcellular location">
    <subcellularLocation>
        <location evidence="3">Secreted</location>
        <location evidence="3">Extracellular space</location>
    </subcellularLocation>
</comment>
<evidence type="ECO:0000313" key="15">
    <source>
        <dbReference type="Proteomes" id="UP000799537"/>
    </source>
</evidence>
<gene>
    <name evidence="14" type="ORF">M409DRAFT_66238</name>
</gene>
<feature type="binding site" evidence="11">
    <location>
        <position position="588"/>
    </location>
    <ligand>
        <name>Ca(2+)</name>
        <dbReference type="ChEBI" id="CHEBI:29108"/>
    </ligand>
</feature>
<feature type="signal peptide" evidence="12">
    <location>
        <begin position="1"/>
        <end position="19"/>
    </location>
</feature>
<dbReference type="InterPro" id="IPR015366">
    <property type="entry name" value="S53_propep"/>
</dbReference>
<dbReference type="GO" id="GO:0008240">
    <property type="term" value="F:tripeptidyl-peptidase activity"/>
    <property type="evidence" value="ECO:0007669"/>
    <property type="project" value="UniProtKB-EC"/>
</dbReference>
<dbReference type="Pfam" id="PF09286">
    <property type="entry name" value="Pro-kuma_activ"/>
    <property type="match status" value="1"/>
</dbReference>
<evidence type="ECO:0000256" key="10">
    <source>
        <dbReference type="ARBA" id="ARBA00023145"/>
    </source>
</evidence>
<dbReference type="RefSeq" id="XP_033668103.1">
    <property type="nucleotide sequence ID" value="XM_033816851.1"/>
</dbReference>
<dbReference type="AlphaFoldDB" id="A0A6A6CJ08"/>
<dbReference type="GO" id="GO:0005576">
    <property type="term" value="C:extracellular region"/>
    <property type="evidence" value="ECO:0007669"/>
    <property type="project" value="UniProtKB-SubCell"/>
</dbReference>
<keyword evidence="5 11" id="KW-0645">Protease</keyword>
<feature type="binding site" evidence="11">
    <location>
        <position position="568"/>
    </location>
    <ligand>
        <name>Ca(2+)</name>
        <dbReference type="ChEBI" id="CHEBI:29108"/>
    </ligand>
</feature>
<comment type="function">
    <text evidence="2">Secreted tripeptidyl-peptidase which degrades proteins at acidic pHs and is involved in virulence.</text>
</comment>
<evidence type="ECO:0000256" key="7">
    <source>
        <dbReference type="ARBA" id="ARBA00022801"/>
    </source>
</evidence>
<dbReference type="Pfam" id="PF00082">
    <property type="entry name" value="Peptidase_S8"/>
    <property type="match status" value="1"/>
</dbReference>
<dbReference type="CDD" id="cd04056">
    <property type="entry name" value="Peptidases_S53"/>
    <property type="match status" value="1"/>
</dbReference>
<feature type="active site" description="Charge relay system" evidence="11">
    <location>
        <position position="268"/>
    </location>
</feature>
<dbReference type="InterPro" id="IPR050819">
    <property type="entry name" value="Tripeptidyl-peptidase_I"/>
</dbReference>
<dbReference type="EC" id="3.4.14.10" evidence="4"/>
<dbReference type="GO" id="GO:0006508">
    <property type="term" value="P:proteolysis"/>
    <property type="evidence" value="ECO:0007669"/>
    <property type="project" value="UniProtKB-KW"/>
</dbReference>
<dbReference type="SUPFAM" id="SSF52743">
    <property type="entry name" value="Subtilisin-like"/>
    <property type="match status" value="1"/>
</dbReference>
<sequence length="609" mass="66081">MARNFARVWLLALVGLVSGSIGPEWRAVSAADGNHIVRAAIALHQPGVEKARDLLMETSNPASEKFGQHPDSSTIDSLFAPTQRSIDSAVDWLSDIGISNVRLRKTSALLEFSATVDQLQDLLGAKYWLFEHSHTGEHSIGTTDYSIPDHLRDHVHFVTPTTDLAPVRRVPKKRLKRNAPTYGSGAVNLTDCHYSWTPQCIRQLYGIPLEHKTAPNNTLGIYGTQDDFSQSDLNAFWTQFAPFIHNGTGPTIKRINNNGKAGEETIGEMVLDMTMAFPIVYPQTVDLYFVDDTASGNYVGLGNHFLDAIDAAYCTYDGGDDPTLDPHYPDYNDLFPDGGESEGLYQGQRQCGLYQPNNVISISYGTDEWSLGQHYVQRQCNEWMKLALRGVTVLVAAGDRGVSGTTSCIARNGTGDNGAFSPLFPAVCPYVTTVGATQVDFNGQHWNEVAVNDPKHTFYSGGGFSAFNPQPPYQSQAITQYLSTHNPHYPNATYNAAGRAIPDIALLGANVTLIDQGALTVSGGTSAATPLFAAMITRINDERLLAGKKPIGFLNQILYLHPEVFTDITQGSNPGCGTAGFQAAKGWDPVSGLGSPVFPKLRDLLVGLP</sequence>
<comment type="catalytic activity">
    <reaction evidence="1">
        <text>Release of an N-terminal tripeptide from a polypeptide.</text>
        <dbReference type="EC" id="3.4.14.10"/>
    </reaction>
</comment>
<dbReference type="EMBL" id="ML993594">
    <property type="protein sequence ID" value="KAF2167214.1"/>
    <property type="molecule type" value="Genomic_DNA"/>
</dbReference>